<keyword evidence="3 5" id="KW-0238">DNA-binding</keyword>
<feature type="domain" description="HTH tetR-type" evidence="6">
    <location>
        <begin position="5"/>
        <end position="65"/>
    </location>
</feature>
<dbReference type="InterPro" id="IPR009057">
    <property type="entry name" value="Homeodomain-like_sf"/>
</dbReference>
<gene>
    <name evidence="8" type="ORF">SAMN05444342_2850</name>
    <name evidence="7" type="ORF">ZOD2009_20877</name>
</gene>
<keyword evidence="4" id="KW-0804">Transcription</keyword>
<dbReference type="Proteomes" id="UP000003751">
    <property type="component" value="Unassembled WGS sequence"/>
</dbReference>
<organism evidence="7 9">
    <name type="scientific">Haladaptatus paucihalophilus DX253</name>
    <dbReference type="NCBI Taxonomy" id="797209"/>
    <lineage>
        <taxon>Archaea</taxon>
        <taxon>Methanobacteriati</taxon>
        <taxon>Methanobacteriota</taxon>
        <taxon>Stenosarchaea group</taxon>
        <taxon>Halobacteria</taxon>
        <taxon>Halobacteriales</taxon>
        <taxon>Haladaptataceae</taxon>
        <taxon>Haladaptatus</taxon>
    </lineage>
</organism>
<dbReference type="PANTHER" id="PTHR30055:SF234">
    <property type="entry name" value="HTH-TYPE TRANSCRIPTIONAL REGULATOR BETI"/>
    <property type="match status" value="1"/>
</dbReference>
<dbReference type="InterPro" id="IPR039538">
    <property type="entry name" value="BetI_C"/>
</dbReference>
<dbReference type="SUPFAM" id="SSF48498">
    <property type="entry name" value="Tetracyclin repressor-like, C-terminal domain"/>
    <property type="match status" value="1"/>
</dbReference>
<dbReference type="PATRIC" id="fig|797209.4.peg.4092"/>
<keyword evidence="2" id="KW-0805">Transcription regulation</keyword>
<dbReference type="PROSITE" id="PS50977">
    <property type="entry name" value="HTH_TETR_2"/>
    <property type="match status" value="1"/>
</dbReference>
<dbReference type="OrthoDB" id="135877at2157"/>
<dbReference type="Pfam" id="PF13977">
    <property type="entry name" value="TetR_C_6"/>
    <property type="match status" value="1"/>
</dbReference>
<keyword evidence="1" id="KW-0678">Repressor</keyword>
<keyword evidence="10" id="KW-1185">Reference proteome</keyword>
<dbReference type="eggNOG" id="arCOG02646">
    <property type="taxonomic scope" value="Archaea"/>
</dbReference>
<dbReference type="STRING" id="797209.GCA_000376445_03215"/>
<evidence type="ECO:0000256" key="5">
    <source>
        <dbReference type="PROSITE-ProRule" id="PRU00335"/>
    </source>
</evidence>
<name>E7QZG6_HALPU</name>
<proteinExistence type="predicted"/>
<dbReference type="InterPro" id="IPR001647">
    <property type="entry name" value="HTH_TetR"/>
</dbReference>
<dbReference type="AlphaFoldDB" id="E7QZG6"/>
<reference evidence="8" key="3">
    <citation type="submission" date="2016-11" db="EMBL/GenBank/DDBJ databases">
        <authorList>
            <person name="Jaros S."/>
            <person name="Januszkiewicz K."/>
            <person name="Wedrychowicz H."/>
        </authorList>
    </citation>
    <scope>NUCLEOTIDE SEQUENCE [LARGE SCALE GENOMIC DNA]</scope>
    <source>
        <strain evidence="8">DX253</strain>
    </source>
</reference>
<reference evidence="7 9" key="1">
    <citation type="journal article" date="2014" name="ISME J.">
        <title>Trehalose/2-sulfotrehalose biosynthesis and glycine-betaine uptake are widely spread mechanisms for osmoadaptation in the Halobacteriales.</title>
        <authorList>
            <person name="Youssef N.H."/>
            <person name="Savage-Ashlock K.N."/>
            <person name="McCully A.L."/>
            <person name="Luedtke B."/>
            <person name="Shaw E.I."/>
            <person name="Hoff W.D."/>
            <person name="Elshahed M.S."/>
        </authorList>
    </citation>
    <scope>NUCLEOTIDE SEQUENCE [LARGE SCALE GENOMIC DNA]</scope>
    <source>
        <strain evidence="7 9">DX253</strain>
    </source>
</reference>
<reference evidence="10" key="2">
    <citation type="submission" date="2016-11" db="EMBL/GenBank/DDBJ databases">
        <authorList>
            <person name="Varghese N."/>
            <person name="Submissions S."/>
        </authorList>
    </citation>
    <scope>NUCLEOTIDE SEQUENCE [LARGE SCALE GENOMIC DNA]</scope>
    <source>
        <strain evidence="10">DX253</strain>
    </source>
</reference>
<evidence type="ECO:0000313" key="9">
    <source>
        <dbReference type="Proteomes" id="UP000003751"/>
    </source>
</evidence>
<evidence type="ECO:0000256" key="2">
    <source>
        <dbReference type="ARBA" id="ARBA00023015"/>
    </source>
</evidence>
<dbReference type="Gene3D" id="1.10.357.10">
    <property type="entry name" value="Tetracycline Repressor, domain 2"/>
    <property type="match status" value="1"/>
</dbReference>
<evidence type="ECO:0000313" key="8">
    <source>
        <dbReference type="EMBL" id="SHL04944.1"/>
    </source>
</evidence>
<dbReference type="InterPro" id="IPR036271">
    <property type="entry name" value="Tet_transcr_reg_TetR-rel_C_sf"/>
</dbReference>
<accession>E7QZG6</accession>
<dbReference type="PANTHER" id="PTHR30055">
    <property type="entry name" value="HTH-TYPE TRANSCRIPTIONAL REGULATOR RUTR"/>
    <property type="match status" value="1"/>
</dbReference>
<dbReference type="EMBL" id="FRAN01000004">
    <property type="protein sequence ID" value="SHL04944.1"/>
    <property type="molecule type" value="Genomic_DNA"/>
</dbReference>
<dbReference type="GO" id="GO:0000976">
    <property type="term" value="F:transcription cis-regulatory region binding"/>
    <property type="evidence" value="ECO:0007669"/>
    <property type="project" value="TreeGrafter"/>
</dbReference>
<evidence type="ECO:0000256" key="3">
    <source>
        <dbReference type="ARBA" id="ARBA00023125"/>
    </source>
</evidence>
<evidence type="ECO:0000256" key="4">
    <source>
        <dbReference type="ARBA" id="ARBA00023163"/>
    </source>
</evidence>
<sequence length="206" mass="23309">MSSYPDTQQRIREAAFRALAEHGYADLSIKDIGNELGQNPSIIYHYYDSKDDLLLSMLDVFVEIFVGQQDEQQITDAEDELRRFVGQILHPTPAQVERAIFSPPTDIETAVSRVYVELWAHATWDDDFRKETTQAEDSLRAVIARILRAGIEDGQFRSVDAELTADHICFLIEQGLHTQATTNRDDAVERVLTIIDGIVADISLED</sequence>
<dbReference type="EMBL" id="AEMG01000029">
    <property type="protein sequence ID" value="EFW90087.1"/>
    <property type="molecule type" value="Genomic_DNA"/>
</dbReference>
<evidence type="ECO:0000256" key="1">
    <source>
        <dbReference type="ARBA" id="ARBA00022491"/>
    </source>
</evidence>
<dbReference type="RefSeq" id="WP_007983186.1">
    <property type="nucleotide sequence ID" value="NZ_AEMG01000029.1"/>
</dbReference>
<evidence type="ECO:0000313" key="10">
    <source>
        <dbReference type="Proteomes" id="UP000184203"/>
    </source>
</evidence>
<evidence type="ECO:0000259" key="6">
    <source>
        <dbReference type="PROSITE" id="PS50977"/>
    </source>
</evidence>
<dbReference type="Pfam" id="PF00440">
    <property type="entry name" value="TetR_N"/>
    <property type="match status" value="1"/>
</dbReference>
<dbReference type="PRINTS" id="PR00455">
    <property type="entry name" value="HTHTETR"/>
</dbReference>
<dbReference type="SUPFAM" id="SSF46689">
    <property type="entry name" value="Homeodomain-like"/>
    <property type="match status" value="1"/>
</dbReference>
<protein>
    <submittedName>
        <fullName evidence="7 8">Transcriptional regulator, TetR family</fullName>
    </submittedName>
</protein>
<dbReference type="Proteomes" id="UP000184203">
    <property type="component" value="Unassembled WGS sequence"/>
</dbReference>
<evidence type="ECO:0000313" key="7">
    <source>
        <dbReference type="EMBL" id="EFW90087.1"/>
    </source>
</evidence>
<dbReference type="InterPro" id="IPR050109">
    <property type="entry name" value="HTH-type_TetR-like_transc_reg"/>
</dbReference>
<feature type="DNA-binding region" description="H-T-H motif" evidence="5">
    <location>
        <begin position="28"/>
        <end position="47"/>
    </location>
</feature>
<dbReference type="GO" id="GO:0003700">
    <property type="term" value="F:DNA-binding transcription factor activity"/>
    <property type="evidence" value="ECO:0007669"/>
    <property type="project" value="TreeGrafter"/>
</dbReference>